<dbReference type="Pfam" id="PF00440">
    <property type="entry name" value="TetR_N"/>
    <property type="match status" value="1"/>
</dbReference>
<dbReference type="InterPro" id="IPR036271">
    <property type="entry name" value="Tet_transcr_reg_TetR-rel_C_sf"/>
</dbReference>
<dbReference type="Gene3D" id="1.10.357.10">
    <property type="entry name" value="Tetracycline Repressor, domain 2"/>
    <property type="match status" value="1"/>
</dbReference>
<keyword evidence="1 2" id="KW-0238">DNA-binding</keyword>
<keyword evidence="5" id="KW-1185">Reference proteome</keyword>
<dbReference type="InterPro" id="IPR050109">
    <property type="entry name" value="HTH-type_TetR-like_transc_reg"/>
</dbReference>
<dbReference type="PRINTS" id="PR00455">
    <property type="entry name" value="HTHTETR"/>
</dbReference>
<dbReference type="InterPro" id="IPR009057">
    <property type="entry name" value="Homeodomain-like_sf"/>
</dbReference>
<protein>
    <submittedName>
        <fullName evidence="4">Intercellular adhesion protein R</fullName>
    </submittedName>
</protein>
<feature type="DNA-binding region" description="H-T-H motif" evidence="2">
    <location>
        <begin position="31"/>
        <end position="50"/>
    </location>
</feature>
<evidence type="ECO:0000256" key="2">
    <source>
        <dbReference type="PROSITE-ProRule" id="PRU00335"/>
    </source>
</evidence>
<sequence length="208" mass="24217">MKRELKTLQSREKILHAAITEFGKNGYDKASLNAALAQSGISKGLVYHYFKNKDELYLCCVKSCFQALMEYLKTNCTSTNQSKIRLQEYFDTRQRFFTENPFFIRIFFNAVIQPPSHLSTEINLLKKDFDQLNLQLFESVLSGLPLRNGISIEDACSYFSAVQETFHQQYFKELSNWDTDSNFIEVHEEKVRKSVDMILYGIAKEDNL</sequence>
<dbReference type="RefSeq" id="WP_027292989.1">
    <property type="nucleotide sequence ID" value="NZ_CABMJZ010000067.1"/>
</dbReference>
<feature type="domain" description="HTH tetR-type" evidence="3">
    <location>
        <begin position="8"/>
        <end position="68"/>
    </location>
</feature>
<accession>A0A4U8Q7F6</accession>
<dbReference type="SUPFAM" id="SSF48498">
    <property type="entry name" value="Tetracyclin repressor-like, C-terminal domain"/>
    <property type="match status" value="1"/>
</dbReference>
<organism evidence="4 5">
    <name type="scientific">Robinsoniella peoriensis</name>
    <dbReference type="NCBI Taxonomy" id="180332"/>
    <lineage>
        <taxon>Bacteria</taxon>
        <taxon>Bacillati</taxon>
        <taxon>Bacillota</taxon>
        <taxon>Clostridia</taxon>
        <taxon>Lachnospirales</taxon>
        <taxon>Lachnospiraceae</taxon>
        <taxon>Robinsoniella</taxon>
    </lineage>
</organism>
<name>A0A4U8Q7F6_9FIRM</name>
<comment type="caution">
    <text evidence="4">The sequence shown here is derived from an EMBL/GenBank/DDBJ whole genome shotgun (WGS) entry which is preliminary data.</text>
</comment>
<dbReference type="STRING" id="180332.GCA_000797495_00074"/>
<dbReference type="EMBL" id="QGQD01000047">
    <property type="protein sequence ID" value="TLD00757.1"/>
    <property type="molecule type" value="Genomic_DNA"/>
</dbReference>
<dbReference type="SUPFAM" id="SSF46689">
    <property type="entry name" value="Homeodomain-like"/>
    <property type="match status" value="1"/>
</dbReference>
<dbReference type="Proteomes" id="UP000306509">
    <property type="component" value="Unassembled WGS sequence"/>
</dbReference>
<dbReference type="InterPro" id="IPR001647">
    <property type="entry name" value="HTH_TetR"/>
</dbReference>
<dbReference type="PANTHER" id="PTHR30328">
    <property type="entry name" value="TRANSCRIPTIONAL REPRESSOR"/>
    <property type="match status" value="1"/>
</dbReference>
<dbReference type="GO" id="GO:0006355">
    <property type="term" value="P:regulation of DNA-templated transcription"/>
    <property type="evidence" value="ECO:0007669"/>
    <property type="project" value="UniProtKB-ARBA"/>
</dbReference>
<proteinExistence type="predicted"/>
<dbReference type="GO" id="GO:0003677">
    <property type="term" value="F:DNA binding"/>
    <property type="evidence" value="ECO:0007669"/>
    <property type="project" value="UniProtKB-UniRule"/>
</dbReference>
<evidence type="ECO:0000313" key="4">
    <source>
        <dbReference type="EMBL" id="TLD00757.1"/>
    </source>
</evidence>
<gene>
    <name evidence="4" type="primary">icaR_1</name>
    <name evidence="4" type="ORF">DSM106044_02333</name>
</gene>
<dbReference type="Gene3D" id="1.10.10.60">
    <property type="entry name" value="Homeodomain-like"/>
    <property type="match status" value="1"/>
</dbReference>
<dbReference type="PANTHER" id="PTHR30328:SF54">
    <property type="entry name" value="HTH-TYPE TRANSCRIPTIONAL REPRESSOR SCO4008"/>
    <property type="match status" value="1"/>
</dbReference>
<dbReference type="AlphaFoldDB" id="A0A4U8Q7F6"/>
<reference evidence="4 5" key="1">
    <citation type="journal article" date="2019" name="Anaerobe">
        <title>Detection of Robinsoniella peoriensis in multiple bone samples of a trauma patient.</title>
        <authorList>
            <person name="Schrottner P."/>
            <person name="Hartwich K."/>
            <person name="Bunk B."/>
            <person name="Schober I."/>
            <person name="Helbig S."/>
            <person name="Rudolph W.W."/>
            <person name="Gunzer F."/>
        </authorList>
    </citation>
    <scope>NUCLEOTIDE SEQUENCE [LARGE SCALE GENOMIC DNA]</scope>
    <source>
        <strain evidence="4 5">DSM 106044</strain>
    </source>
</reference>
<evidence type="ECO:0000313" key="5">
    <source>
        <dbReference type="Proteomes" id="UP000306509"/>
    </source>
</evidence>
<evidence type="ECO:0000259" key="3">
    <source>
        <dbReference type="PROSITE" id="PS50977"/>
    </source>
</evidence>
<dbReference type="PROSITE" id="PS50977">
    <property type="entry name" value="HTH_TETR_2"/>
    <property type="match status" value="1"/>
</dbReference>
<evidence type="ECO:0000256" key="1">
    <source>
        <dbReference type="ARBA" id="ARBA00023125"/>
    </source>
</evidence>